<protein>
    <submittedName>
        <fullName evidence="2">Uncharacterized protein</fullName>
    </submittedName>
</protein>
<accession>A0ABM8AAH8</accession>
<evidence type="ECO:0000313" key="3">
    <source>
        <dbReference type="Proteomes" id="UP001064971"/>
    </source>
</evidence>
<name>A0ABM8AAH8_9DEIO</name>
<keyword evidence="3" id="KW-1185">Reference proteome</keyword>
<evidence type="ECO:0000256" key="1">
    <source>
        <dbReference type="SAM" id="MobiDB-lite"/>
    </source>
</evidence>
<feature type="region of interest" description="Disordered" evidence="1">
    <location>
        <begin position="15"/>
        <end position="64"/>
    </location>
</feature>
<dbReference type="Proteomes" id="UP001064971">
    <property type="component" value="Chromosome"/>
</dbReference>
<organism evidence="2 3">
    <name type="scientific">Deinococcus aetherius</name>
    <dbReference type="NCBI Taxonomy" id="200252"/>
    <lineage>
        <taxon>Bacteria</taxon>
        <taxon>Thermotogati</taxon>
        <taxon>Deinococcota</taxon>
        <taxon>Deinococci</taxon>
        <taxon>Deinococcales</taxon>
        <taxon>Deinococcaceae</taxon>
        <taxon>Deinococcus</taxon>
    </lineage>
</organism>
<gene>
    <name evidence="2" type="ORF">DAETH_06940</name>
</gene>
<dbReference type="EMBL" id="AP026560">
    <property type="protein sequence ID" value="BDP40725.1"/>
    <property type="molecule type" value="Genomic_DNA"/>
</dbReference>
<evidence type="ECO:0000313" key="2">
    <source>
        <dbReference type="EMBL" id="BDP40725.1"/>
    </source>
</evidence>
<proteinExistence type="predicted"/>
<sequence length="64" mass="6930">MAAEHADALARGLAPGVLPQGVRERRGEDQGHPGIIGPGRGAVTVFCPTPHPRRENARWARQRK</sequence>
<reference evidence="2" key="1">
    <citation type="submission" date="2022-07" db="EMBL/GenBank/DDBJ databases">
        <title>Complete Genome Sequence of the Radioresistant Bacterium Deinococcus aetherius ST0316, Isolated from the Air Dust collected in Lower Stratosphere above Japan.</title>
        <authorList>
            <person name="Satoh K."/>
            <person name="Hagiwara K."/>
            <person name="Katsumata K."/>
            <person name="Kubo A."/>
            <person name="Yokobori S."/>
            <person name="Yamagishi A."/>
            <person name="Oono Y."/>
            <person name="Narumi I."/>
        </authorList>
    </citation>
    <scope>NUCLEOTIDE SEQUENCE</scope>
    <source>
        <strain evidence="2">ST0316</strain>
    </source>
</reference>
<feature type="compositionally biased region" description="Basic and acidic residues" evidence="1">
    <location>
        <begin position="22"/>
        <end position="31"/>
    </location>
</feature>